<dbReference type="PANTHER" id="PTHR35803:SF2">
    <property type="entry name" value="RETAINING ALPHA-GALACTOSIDASE"/>
    <property type="match status" value="1"/>
</dbReference>
<dbReference type="STRING" id="1477437.SAMN05444682_106230"/>
<reference evidence="9 10" key="1">
    <citation type="submission" date="2016-10" db="EMBL/GenBank/DDBJ databases">
        <authorList>
            <person name="de Groot N.N."/>
        </authorList>
    </citation>
    <scope>NUCLEOTIDE SEQUENCE [LARGE SCALE GENOMIC DNA]</scope>
    <source>
        <strain evidence="9 10">RK1</strain>
    </source>
</reference>
<comment type="subunit">
    <text evidence="2">Monomer.</text>
</comment>
<evidence type="ECO:0000256" key="4">
    <source>
        <dbReference type="ARBA" id="ARBA00022837"/>
    </source>
</evidence>
<evidence type="ECO:0000313" key="9">
    <source>
        <dbReference type="EMBL" id="SFI91375.1"/>
    </source>
</evidence>
<dbReference type="Gene3D" id="2.60.40.1180">
    <property type="entry name" value="Golgi alpha-mannosidase II"/>
    <property type="match status" value="1"/>
</dbReference>
<keyword evidence="10" id="KW-1185">Reference proteome</keyword>
<dbReference type="AlphaFoldDB" id="A0A1I3M3R0"/>
<keyword evidence="3 9" id="KW-0378">Hydrolase</keyword>
<dbReference type="Gene3D" id="2.70.98.10">
    <property type="match status" value="1"/>
</dbReference>
<dbReference type="InterPro" id="IPR013785">
    <property type="entry name" value="Aldolase_TIM"/>
</dbReference>
<evidence type="ECO:0000256" key="1">
    <source>
        <dbReference type="ARBA" id="ARBA00001913"/>
    </source>
</evidence>
<dbReference type="EMBL" id="FOQO01000006">
    <property type="protein sequence ID" value="SFI91375.1"/>
    <property type="molecule type" value="Genomic_DNA"/>
</dbReference>
<dbReference type="Pfam" id="PF14509">
    <property type="entry name" value="GH97_C"/>
    <property type="match status" value="1"/>
</dbReference>
<evidence type="ECO:0000313" key="10">
    <source>
        <dbReference type="Proteomes" id="UP000198670"/>
    </source>
</evidence>
<evidence type="ECO:0000256" key="5">
    <source>
        <dbReference type="ARBA" id="ARBA00023295"/>
    </source>
</evidence>
<comment type="cofactor">
    <cofactor evidence="1">
        <name>Ca(2+)</name>
        <dbReference type="ChEBI" id="CHEBI:29108"/>
    </cofactor>
</comment>
<feature type="domain" description="Glycosyl-hydrolase 97 N-terminal" evidence="7">
    <location>
        <begin position="42"/>
        <end position="310"/>
    </location>
</feature>
<dbReference type="InterPro" id="IPR014718">
    <property type="entry name" value="GH-type_carb-bd"/>
</dbReference>
<name>A0A1I3M3R0_9SPHI</name>
<dbReference type="Pfam" id="PF10566">
    <property type="entry name" value="Glyco_hydro_97"/>
    <property type="match status" value="1"/>
</dbReference>
<sequence length="652" mass="73260">MLNLTYQVAKMKSKSSYQALILSIVGTLLCIGCSVADESLTIKSKDGLNKITLSLNEKGELYYQVTRRDKTLISDSPLGLTCDDQDFTSQLSVAEISPVEERREKYELKVSNYKEIDHVFQTKSITFKNNQGARMIVDLVAGEEGVAFRYRFPDTDEKTRIIKDEITGFHIGEKAKGWLQPYNKAGDYTPGYEDFYLPVNSGDPISNARNASVGWCMPALFHVNDSQNWVLIAESGTDGSYPGCHLQPDSEGGIYRIAFAKEDEKYTLPLAEKENAYPASNLPWVMPWRVIIVGDQAGDILLSTLVTDLAPASKIEDTSWIEPGKASWSWWSHPDDHSPEIYNEFSDLAASFGFEYTLFDAGWEKANREGGIIDYAAAKGIKPLVWGYSASYFDSEERKKRFKELADMGIKGVKIDFWCSDRQEVMAALQSVFEDAANEHLLVNLHGSSVPRGWHRTWPNFMTAEAILGTESYFYEPRFPDKAAEQNTVLPFTRNVAGPADYTPFALTMRKYPRVNTAVHELATAMIYTSGIIHFADSKEVFDSLPVEVKDLLTDMPATWDNTESVMAEPGKFIVLSRQKDSLSYIVGINGTNSELPIKLDLAKYGKEFSKFRIITEGEEPLMEFDIHTHPIAPDWSYNLAPKGGFIIQFIP</sequence>
<evidence type="ECO:0000259" key="7">
    <source>
        <dbReference type="Pfam" id="PF14508"/>
    </source>
</evidence>
<evidence type="ECO:0000259" key="6">
    <source>
        <dbReference type="Pfam" id="PF10566"/>
    </source>
</evidence>
<dbReference type="PANTHER" id="PTHR35803">
    <property type="entry name" value="GLUCAN 1,4-ALPHA-GLUCOSIDASE SUSB-RELATED"/>
    <property type="match status" value="1"/>
</dbReference>
<evidence type="ECO:0000256" key="2">
    <source>
        <dbReference type="ARBA" id="ARBA00011245"/>
    </source>
</evidence>
<dbReference type="InterPro" id="IPR013780">
    <property type="entry name" value="Glyco_hydro_b"/>
</dbReference>
<keyword evidence="5" id="KW-0326">Glycosidase</keyword>
<dbReference type="InterPro" id="IPR052720">
    <property type="entry name" value="Glycosyl_hydrolase_97"/>
</dbReference>
<dbReference type="InterPro" id="IPR029486">
    <property type="entry name" value="GH97_N"/>
</dbReference>
<dbReference type="GO" id="GO:0030246">
    <property type="term" value="F:carbohydrate binding"/>
    <property type="evidence" value="ECO:0007669"/>
    <property type="project" value="InterPro"/>
</dbReference>
<dbReference type="InterPro" id="IPR019563">
    <property type="entry name" value="GH97_catalytic"/>
</dbReference>
<accession>A0A1I3M3R0</accession>
<dbReference type="Proteomes" id="UP000198670">
    <property type="component" value="Unassembled WGS sequence"/>
</dbReference>
<organism evidence="9 10">
    <name type="scientific">Parapedobacter indicus</name>
    <dbReference type="NCBI Taxonomy" id="1477437"/>
    <lineage>
        <taxon>Bacteria</taxon>
        <taxon>Pseudomonadati</taxon>
        <taxon>Bacteroidota</taxon>
        <taxon>Sphingobacteriia</taxon>
        <taxon>Sphingobacteriales</taxon>
        <taxon>Sphingobacteriaceae</taxon>
        <taxon>Parapedobacter</taxon>
    </lineage>
</organism>
<gene>
    <name evidence="9" type="ORF">SAMN05444682_106230</name>
</gene>
<dbReference type="SUPFAM" id="SSF51445">
    <property type="entry name" value="(Trans)glycosidases"/>
    <property type="match status" value="1"/>
</dbReference>
<dbReference type="Pfam" id="PF14508">
    <property type="entry name" value="GH97_N"/>
    <property type="match status" value="1"/>
</dbReference>
<keyword evidence="4" id="KW-0106">Calcium</keyword>
<evidence type="ECO:0000256" key="3">
    <source>
        <dbReference type="ARBA" id="ARBA00022801"/>
    </source>
</evidence>
<dbReference type="InterPro" id="IPR029483">
    <property type="entry name" value="GH97_C"/>
</dbReference>
<feature type="domain" description="Glycosyl-hydrolase 97 C-terminal oligomerisation" evidence="8">
    <location>
        <begin position="559"/>
        <end position="650"/>
    </location>
</feature>
<evidence type="ECO:0000259" key="8">
    <source>
        <dbReference type="Pfam" id="PF14509"/>
    </source>
</evidence>
<dbReference type="Gene3D" id="3.20.20.70">
    <property type="entry name" value="Aldolase class I"/>
    <property type="match status" value="1"/>
</dbReference>
<proteinExistence type="predicted"/>
<protein>
    <submittedName>
        <fullName evidence="9">Glycosyl-hydrolase 97 C-terminal, oligomerisation</fullName>
    </submittedName>
</protein>
<dbReference type="InterPro" id="IPR017853">
    <property type="entry name" value="GH"/>
</dbReference>
<dbReference type="GO" id="GO:0016798">
    <property type="term" value="F:hydrolase activity, acting on glycosyl bonds"/>
    <property type="evidence" value="ECO:0007669"/>
    <property type="project" value="UniProtKB-KW"/>
</dbReference>
<feature type="domain" description="Glycosyl-hydrolase 97 catalytic" evidence="6">
    <location>
        <begin position="338"/>
        <end position="466"/>
    </location>
</feature>